<protein>
    <recommendedName>
        <fullName evidence="4">SnoaL-like domain-containing protein</fullName>
    </recommendedName>
</protein>
<dbReference type="Gene3D" id="3.40.50.720">
    <property type="entry name" value="NAD(P)-binding Rossmann-like Domain"/>
    <property type="match status" value="1"/>
</dbReference>
<accession>S5VIY3</accession>
<dbReference type="AlphaFoldDB" id="S5VIY3"/>
<dbReference type="EMBL" id="CP006259">
    <property type="protein sequence ID" value="AGS70507.1"/>
    <property type="molecule type" value="Genomic_DNA"/>
</dbReference>
<dbReference type="InterPro" id="IPR036291">
    <property type="entry name" value="NAD(P)-bd_dom_sf"/>
</dbReference>
<dbReference type="InterPro" id="IPR002347">
    <property type="entry name" value="SDR_fam"/>
</dbReference>
<reference evidence="2 3" key="2">
    <citation type="journal article" date="2013" name="J. Biotechnol.">
        <title>Complete genome sequence of the kirromycin producer Streptomyces collinus Tu 365 consisting of a linear chromosome and two linear plasmids.</title>
        <authorList>
            <person name="Ruckert C."/>
            <person name="Szczepanowski R."/>
            <person name="Albersmeier A."/>
            <person name="Goesmann A."/>
            <person name="Iftime D."/>
            <person name="Musiol E.M."/>
            <person name="Blin K."/>
            <person name="Wohlleben W."/>
            <person name="Puhler A."/>
            <person name="Kalinowski J."/>
            <person name="Weber T."/>
        </authorList>
    </citation>
    <scope>NUCLEOTIDE SEQUENCE [LARGE SCALE GENOMIC DNA]</scope>
    <source>
        <strain evidence="3">DSM 40733 / Tue 365</strain>
    </source>
</reference>
<evidence type="ECO:0008006" key="4">
    <source>
        <dbReference type="Google" id="ProtNLM"/>
    </source>
</evidence>
<reference evidence="3" key="1">
    <citation type="submission" date="2012-10" db="EMBL/GenBank/DDBJ databases">
        <title>The complete genome sequence of Streptomyces collinus Tu 365.</title>
        <authorList>
            <person name="Ruckert C."/>
            <person name="Szczepanowski R."/>
            <person name="Goesmann A."/>
            <person name="Pross E.K."/>
            <person name="Musiol E.M."/>
            <person name="Blin K."/>
            <person name="Wohlleben W."/>
            <person name="Puhler A."/>
            <person name="Weber T."/>
            <person name="Kalinowski J."/>
        </authorList>
    </citation>
    <scope>NUCLEOTIDE SEQUENCE [LARGE SCALE GENOMIC DNA]</scope>
    <source>
        <strain evidence="3">DSM 40733 / Tue 365</strain>
    </source>
</reference>
<proteinExistence type="predicted"/>
<gene>
    <name evidence="2" type="ORF">B446_18455</name>
</gene>
<dbReference type="Proteomes" id="UP000015423">
    <property type="component" value="Chromosome"/>
</dbReference>
<dbReference type="PRINTS" id="PR00081">
    <property type="entry name" value="GDHRDH"/>
</dbReference>
<evidence type="ECO:0000313" key="2">
    <source>
        <dbReference type="EMBL" id="AGS70507.1"/>
    </source>
</evidence>
<dbReference type="SUPFAM" id="SSF54427">
    <property type="entry name" value="NTF2-like"/>
    <property type="match status" value="1"/>
</dbReference>
<keyword evidence="3" id="KW-1185">Reference proteome</keyword>
<name>S5VIY3_STRC3</name>
<dbReference type="SUPFAM" id="SSF51735">
    <property type="entry name" value="NAD(P)-binding Rossmann-fold domains"/>
    <property type="match status" value="1"/>
</dbReference>
<feature type="region of interest" description="Disordered" evidence="1">
    <location>
        <begin position="1"/>
        <end position="21"/>
    </location>
</feature>
<dbReference type="KEGG" id="sci:B446_18455"/>
<dbReference type="Pfam" id="PF13561">
    <property type="entry name" value="adh_short_C2"/>
    <property type="match status" value="1"/>
</dbReference>
<sequence>MEPRRRADAVSPGTVKTPTHPQETYAAPAALHPVGRMGERSDVVDAVLYLENAPFVTGEVLHVDGGMGAGHRKDTVMNGMPDTEAVLRGVLDRWKAGVDGHEPQRIAALFTVDATFQGLHPYSVGRQGVADYYASQPPGLTAAYRVLESRRLSADVVLGYLDVDFGFTDRPTLHVKLGVVLVRSGDEWLIGHYQVSRLDQVLGGRDLAGGPPAARPRR</sequence>
<dbReference type="Gene3D" id="3.10.450.50">
    <property type="match status" value="1"/>
</dbReference>
<dbReference type="InterPro" id="IPR032710">
    <property type="entry name" value="NTF2-like_dom_sf"/>
</dbReference>
<evidence type="ECO:0000313" key="3">
    <source>
        <dbReference type="Proteomes" id="UP000015423"/>
    </source>
</evidence>
<dbReference type="STRING" id="1214242.B446_18455"/>
<dbReference type="HOGENOM" id="CLU_1266265_0_0_11"/>
<dbReference type="PATRIC" id="fig|1214242.5.peg.3782"/>
<organism evidence="2 3">
    <name type="scientific">Streptomyces collinus (strain DSM 40733 / Tue 365)</name>
    <dbReference type="NCBI Taxonomy" id="1214242"/>
    <lineage>
        <taxon>Bacteria</taxon>
        <taxon>Bacillati</taxon>
        <taxon>Actinomycetota</taxon>
        <taxon>Actinomycetes</taxon>
        <taxon>Kitasatosporales</taxon>
        <taxon>Streptomycetaceae</taxon>
        <taxon>Streptomyces</taxon>
    </lineage>
</organism>
<evidence type="ECO:0000256" key="1">
    <source>
        <dbReference type="SAM" id="MobiDB-lite"/>
    </source>
</evidence>
<dbReference type="eggNOG" id="COG1028">
    <property type="taxonomic scope" value="Bacteria"/>
</dbReference>
<dbReference type="eggNOG" id="COG4875">
    <property type="taxonomic scope" value="Bacteria"/>
</dbReference>